<proteinExistence type="predicted"/>
<gene>
    <name evidence="2" type="ORF">LV89_01322</name>
</gene>
<dbReference type="Proteomes" id="UP000245489">
    <property type="component" value="Unassembled WGS sequence"/>
</dbReference>
<keyword evidence="3" id="KW-1185">Reference proteome</keyword>
<name>A0A316EBW0_9BACT</name>
<evidence type="ECO:0000256" key="1">
    <source>
        <dbReference type="SAM" id="SignalP"/>
    </source>
</evidence>
<feature type="chain" id="PRO_5016262452" description="Lipocalin-like protein" evidence="1">
    <location>
        <begin position="20"/>
        <end position="259"/>
    </location>
</feature>
<evidence type="ECO:0008006" key="4">
    <source>
        <dbReference type="Google" id="ProtNLM"/>
    </source>
</evidence>
<evidence type="ECO:0000313" key="3">
    <source>
        <dbReference type="Proteomes" id="UP000245489"/>
    </source>
</evidence>
<evidence type="ECO:0000313" key="2">
    <source>
        <dbReference type="EMBL" id="PWK27915.1"/>
    </source>
</evidence>
<reference evidence="2 3" key="1">
    <citation type="submission" date="2018-05" db="EMBL/GenBank/DDBJ databases">
        <title>Genomic Encyclopedia of Archaeal and Bacterial Type Strains, Phase II (KMG-II): from individual species to whole genera.</title>
        <authorList>
            <person name="Goeker M."/>
        </authorList>
    </citation>
    <scope>NUCLEOTIDE SEQUENCE [LARGE SCALE GENOMIC DNA]</scope>
    <source>
        <strain evidence="2 3">DSM 22214</strain>
    </source>
</reference>
<dbReference type="OrthoDB" id="956202at2"/>
<dbReference type="AlphaFoldDB" id="A0A316EBW0"/>
<keyword evidence="1" id="KW-0732">Signal</keyword>
<sequence length="259" mass="28533">MKALIFSFFIYSLSFQMFGQLTSGNYQGTLVQQKANIQVPSTLNIQTNGLNVSGTLFITTDGQNDSYTLAGKKDNSIYLGTLTYKDGTVFTFKMAQEGNIIGFVILQNELIILMGEFQKAETKTAPQASVKPKANDGLNRDPNLIGKWYQVKTYTSGGVNSDTYLTFFPDGTMQEATRVSMISYGTNIDVSAIGELELNKDIQTVMNAGYRWFTQAGKLCLKAPDGKPSVCNSSYNFDGGYLFIQWTVGAKKAGYKRSN</sequence>
<dbReference type="EMBL" id="QGGO01000005">
    <property type="protein sequence ID" value="PWK27915.1"/>
    <property type="molecule type" value="Genomic_DNA"/>
</dbReference>
<feature type="signal peptide" evidence="1">
    <location>
        <begin position="1"/>
        <end position="19"/>
    </location>
</feature>
<comment type="caution">
    <text evidence="2">The sequence shown here is derived from an EMBL/GenBank/DDBJ whole genome shotgun (WGS) entry which is preliminary data.</text>
</comment>
<dbReference type="RefSeq" id="WP_109742080.1">
    <property type="nucleotide sequence ID" value="NZ_QGGO01000005.1"/>
</dbReference>
<accession>A0A316EBW0</accession>
<organism evidence="2 3">
    <name type="scientific">Arcicella aurantiaca</name>
    <dbReference type="NCBI Taxonomy" id="591202"/>
    <lineage>
        <taxon>Bacteria</taxon>
        <taxon>Pseudomonadati</taxon>
        <taxon>Bacteroidota</taxon>
        <taxon>Cytophagia</taxon>
        <taxon>Cytophagales</taxon>
        <taxon>Flectobacillaceae</taxon>
        <taxon>Arcicella</taxon>
    </lineage>
</organism>
<protein>
    <recommendedName>
        <fullName evidence="4">Lipocalin-like protein</fullName>
    </recommendedName>
</protein>